<accession>F0YL21</accession>
<feature type="coiled-coil region" evidence="1">
    <location>
        <begin position="171"/>
        <end position="237"/>
    </location>
</feature>
<proteinExistence type="predicted"/>
<evidence type="ECO:0000313" key="2">
    <source>
        <dbReference type="EMBL" id="EGB04128.1"/>
    </source>
</evidence>
<dbReference type="RefSeq" id="XP_009041114.1">
    <property type="nucleotide sequence ID" value="XM_009042866.1"/>
</dbReference>
<protein>
    <submittedName>
        <fullName evidence="2">Uncharacterized protein</fullName>
    </submittedName>
</protein>
<keyword evidence="3" id="KW-1185">Reference proteome</keyword>
<dbReference type="AlphaFoldDB" id="F0YL21"/>
<keyword evidence="1" id="KW-0175">Coiled coil</keyword>
<feature type="coiled-coil region" evidence="1">
    <location>
        <begin position="353"/>
        <end position="422"/>
    </location>
</feature>
<sequence>MWQTLMSTILQRIDVFLHPANTSNGCEKGWKARARALCHNAVLGCNTEDAATLSLRRHAEGMLCKLDQAVLMRVSLLSNRLKTSKRLDQQGWWPGVALAAPSPDVAYLKAHLELLEELFAVDFEDLETKGDLKKLVFDLRVELNKERSTMASLQRTYIREVKRTDFLETLLNASNNEHLALLDELRGLKKELMFEKENALQQGKSTEGIEEGARLLIESLRNDKRRLEGQMRNALNTGDIMAASLSSAHIECDRLCLLRDYAKCKAHEANMRAEIAEQSLIHDEQHLKELEATLEKLGDARAQIRALATQKVDDERQIIIERQLREQAELRATKFERGFIDAQARANSEREIAESFKAEIVVLRQDLQNAKDALKTRKAVNNIPKMPFNLDRVLREELETVSQDAEKTAAQHQEEISRLQCHAHCISEAGGHSKKYKAAPSPAPISKNQLILEPALHNITHAALSIEAEADAGHDRTAKNWAVRQKILDETEPVEKSKVKWDFRARQSKLPSKDHFENLPCTKPRVLMPKVGKIVDSPVQRTEANLPVHQALAEASMVTSQS</sequence>
<dbReference type="Proteomes" id="UP000002729">
    <property type="component" value="Unassembled WGS sequence"/>
</dbReference>
<dbReference type="KEGG" id="aaf:AURANDRAFT_67414"/>
<dbReference type="EMBL" id="GL833155">
    <property type="protein sequence ID" value="EGB04128.1"/>
    <property type="molecule type" value="Genomic_DNA"/>
</dbReference>
<dbReference type="GeneID" id="20226228"/>
<evidence type="ECO:0000256" key="1">
    <source>
        <dbReference type="SAM" id="Coils"/>
    </source>
</evidence>
<organism evidence="3">
    <name type="scientific">Aureococcus anophagefferens</name>
    <name type="common">Harmful bloom alga</name>
    <dbReference type="NCBI Taxonomy" id="44056"/>
    <lineage>
        <taxon>Eukaryota</taxon>
        <taxon>Sar</taxon>
        <taxon>Stramenopiles</taxon>
        <taxon>Ochrophyta</taxon>
        <taxon>Pelagophyceae</taxon>
        <taxon>Pelagomonadales</taxon>
        <taxon>Pelagomonadaceae</taxon>
        <taxon>Aureococcus</taxon>
    </lineage>
</organism>
<evidence type="ECO:0000313" key="3">
    <source>
        <dbReference type="Proteomes" id="UP000002729"/>
    </source>
</evidence>
<name>F0YL21_AURAN</name>
<dbReference type="InParanoid" id="F0YL21"/>
<reference evidence="2 3" key="1">
    <citation type="journal article" date="2011" name="Proc. Natl. Acad. Sci. U.S.A.">
        <title>Niche of harmful alga Aureococcus anophagefferens revealed through ecogenomics.</title>
        <authorList>
            <person name="Gobler C.J."/>
            <person name="Berry D.L."/>
            <person name="Dyhrman S.T."/>
            <person name="Wilhelm S.W."/>
            <person name="Salamov A."/>
            <person name="Lobanov A.V."/>
            <person name="Zhang Y."/>
            <person name="Collier J.L."/>
            <person name="Wurch L.L."/>
            <person name="Kustka A.B."/>
            <person name="Dill B.D."/>
            <person name="Shah M."/>
            <person name="VerBerkmoes N.C."/>
            <person name="Kuo A."/>
            <person name="Terry A."/>
            <person name="Pangilinan J."/>
            <person name="Lindquist E.A."/>
            <person name="Lucas S."/>
            <person name="Paulsen I.T."/>
            <person name="Hattenrath-Lehmann T.K."/>
            <person name="Talmage S.C."/>
            <person name="Walker E.A."/>
            <person name="Koch F."/>
            <person name="Burson A.M."/>
            <person name="Marcoval M.A."/>
            <person name="Tang Y.Z."/>
            <person name="Lecleir G.R."/>
            <person name="Coyne K.J."/>
            <person name="Berg G.M."/>
            <person name="Bertrand E.M."/>
            <person name="Saito M.A."/>
            <person name="Gladyshev V.N."/>
            <person name="Grigoriev I.V."/>
        </authorList>
    </citation>
    <scope>NUCLEOTIDE SEQUENCE [LARGE SCALE GENOMIC DNA]</scope>
    <source>
        <strain evidence="3">CCMP 1984</strain>
    </source>
</reference>
<gene>
    <name evidence="2" type="ORF">AURANDRAFT_67414</name>
</gene>